<dbReference type="EMBL" id="AP006757">
    <property type="protein sequence ID" value="BAD82784.1"/>
    <property type="molecule type" value="Genomic_DNA"/>
</dbReference>
<proteinExistence type="predicted"/>
<protein>
    <submittedName>
        <fullName evidence="1">Uncharacterized protein</fullName>
    </submittedName>
</protein>
<accession>Q5N6X2</accession>
<name>Q5N6X2_ORYSJ</name>
<reference evidence="2" key="2">
    <citation type="journal article" date="2008" name="Nucleic Acids Res.">
        <title>The rice annotation project database (RAP-DB): 2008 update.</title>
        <authorList>
            <consortium name="The rice annotation project (RAP)"/>
        </authorList>
    </citation>
    <scope>GENOME REANNOTATION</scope>
    <source>
        <strain evidence="2">cv. Nipponbare</strain>
    </source>
</reference>
<gene>
    <name evidence="1" type="primary">P0551C06.31</name>
</gene>
<dbReference type="Proteomes" id="UP000000763">
    <property type="component" value="Chromosome 1"/>
</dbReference>
<evidence type="ECO:0000313" key="1">
    <source>
        <dbReference type="EMBL" id="BAD82784.1"/>
    </source>
</evidence>
<organism evidence="1 2">
    <name type="scientific">Oryza sativa subsp. japonica</name>
    <name type="common">Rice</name>
    <dbReference type="NCBI Taxonomy" id="39947"/>
    <lineage>
        <taxon>Eukaryota</taxon>
        <taxon>Viridiplantae</taxon>
        <taxon>Streptophyta</taxon>
        <taxon>Embryophyta</taxon>
        <taxon>Tracheophyta</taxon>
        <taxon>Spermatophyta</taxon>
        <taxon>Magnoliopsida</taxon>
        <taxon>Liliopsida</taxon>
        <taxon>Poales</taxon>
        <taxon>Poaceae</taxon>
        <taxon>BOP clade</taxon>
        <taxon>Oryzoideae</taxon>
        <taxon>Oryzeae</taxon>
        <taxon>Oryzinae</taxon>
        <taxon>Oryza</taxon>
        <taxon>Oryza sativa</taxon>
    </lineage>
</organism>
<evidence type="ECO:0000313" key="2">
    <source>
        <dbReference type="Proteomes" id="UP000000763"/>
    </source>
</evidence>
<dbReference type="AlphaFoldDB" id="Q5N6X2"/>
<reference evidence="2" key="1">
    <citation type="journal article" date="2005" name="Nature">
        <title>The map-based sequence of the rice genome.</title>
        <authorList>
            <consortium name="International rice genome sequencing project (IRGSP)"/>
            <person name="Matsumoto T."/>
            <person name="Wu J."/>
            <person name="Kanamori H."/>
            <person name="Katayose Y."/>
            <person name="Fujisawa M."/>
            <person name="Namiki N."/>
            <person name="Mizuno H."/>
            <person name="Yamamoto K."/>
            <person name="Antonio B.A."/>
            <person name="Baba T."/>
            <person name="Sakata K."/>
            <person name="Nagamura Y."/>
            <person name="Aoki H."/>
            <person name="Arikawa K."/>
            <person name="Arita K."/>
            <person name="Bito T."/>
            <person name="Chiden Y."/>
            <person name="Fujitsuka N."/>
            <person name="Fukunaka R."/>
            <person name="Hamada M."/>
            <person name="Harada C."/>
            <person name="Hayashi A."/>
            <person name="Hijishita S."/>
            <person name="Honda M."/>
            <person name="Hosokawa S."/>
            <person name="Ichikawa Y."/>
            <person name="Idonuma A."/>
            <person name="Iijima M."/>
            <person name="Ikeda M."/>
            <person name="Ikeno M."/>
            <person name="Ito K."/>
            <person name="Ito S."/>
            <person name="Ito T."/>
            <person name="Ito Y."/>
            <person name="Ito Y."/>
            <person name="Iwabuchi A."/>
            <person name="Kamiya K."/>
            <person name="Karasawa W."/>
            <person name="Kurita K."/>
            <person name="Katagiri S."/>
            <person name="Kikuta A."/>
            <person name="Kobayashi H."/>
            <person name="Kobayashi N."/>
            <person name="Machita K."/>
            <person name="Maehara T."/>
            <person name="Masukawa M."/>
            <person name="Mizubayashi T."/>
            <person name="Mukai Y."/>
            <person name="Nagasaki H."/>
            <person name="Nagata Y."/>
            <person name="Naito S."/>
            <person name="Nakashima M."/>
            <person name="Nakama Y."/>
            <person name="Nakamichi Y."/>
            <person name="Nakamura M."/>
            <person name="Meguro A."/>
            <person name="Negishi M."/>
            <person name="Ohta I."/>
            <person name="Ohta T."/>
            <person name="Okamoto M."/>
            <person name="Ono N."/>
            <person name="Saji S."/>
            <person name="Sakaguchi M."/>
            <person name="Sakai K."/>
            <person name="Shibata M."/>
            <person name="Shimokawa T."/>
            <person name="Song J."/>
            <person name="Takazaki Y."/>
            <person name="Terasawa K."/>
            <person name="Tsugane M."/>
            <person name="Tsuji K."/>
            <person name="Ueda S."/>
            <person name="Waki K."/>
            <person name="Yamagata H."/>
            <person name="Yamamoto M."/>
            <person name="Yamamoto S."/>
            <person name="Yamane H."/>
            <person name="Yoshiki S."/>
            <person name="Yoshihara R."/>
            <person name="Yukawa K."/>
            <person name="Zhong H."/>
            <person name="Yano M."/>
            <person name="Yuan Q."/>
            <person name="Ouyang S."/>
            <person name="Liu J."/>
            <person name="Jones K.M."/>
            <person name="Gansberger K."/>
            <person name="Moffat K."/>
            <person name="Hill J."/>
            <person name="Bera J."/>
            <person name="Fadrosh D."/>
            <person name="Jin S."/>
            <person name="Johri S."/>
            <person name="Kim M."/>
            <person name="Overton L."/>
            <person name="Reardon M."/>
            <person name="Tsitrin T."/>
            <person name="Vuong H."/>
            <person name="Weaver B."/>
            <person name="Ciecko A."/>
            <person name="Tallon L."/>
            <person name="Jackson J."/>
            <person name="Pai G."/>
            <person name="Aken S.V."/>
            <person name="Utterback T."/>
            <person name="Reidmuller S."/>
            <person name="Feldblyum T."/>
            <person name="Hsiao J."/>
            <person name="Zismann V."/>
            <person name="Iobst S."/>
            <person name="de Vazeille A.R."/>
            <person name="Buell C.R."/>
            <person name="Ying K."/>
            <person name="Li Y."/>
            <person name="Lu T."/>
            <person name="Huang Y."/>
            <person name="Zhao Q."/>
            <person name="Feng Q."/>
            <person name="Zhang L."/>
            <person name="Zhu J."/>
            <person name="Weng Q."/>
            <person name="Mu J."/>
            <person name="Lu Y."/>
            <person name="Fan D."/>
            <person name="Liu Y."/>
            <person name="Guan J."/>
            <person name="Zhang Y."/>
            <person name="Yu S."/>
            <person name="Liu X."/>
            <person name="Zhang Y."/>
            <person name="Hong G."/>
            <person name="Han B."/>
            <person name="Choisne N."/>
            <person name="Demange N."/>
            <person name="Orjeda G."/>
            <person name="Samain S."/>
            <person name="Cattolico L."/>
            <person name="Pelletier E."/>
            <person name="Couloux A."/>
            <person name="Segurens B."/>
            <person name="Wincker P."/>
            <person name="D'Hont A."/>
            <person name="Scarpelli C."/>
            <person name="Weissenbach J."/>
            <person name="Salanoubat M."/>
            <person name="Quetier F."/>
            <person name="Yu Y."/>
            <person name="Kim H.R."/>
            <person name="Rambo T."/>
            <person name="Currie J."/>
            <person name="Collura K."/>
            <person name="Luo M."/>
            <person name="Yang T."/>
            <person name="Ammiraju J.S.S."/>
            <person name="Engler F."/>
            <person name="Soderlund C."/>
            <person name="Wing R.A."/>
            <person name="Palmer L.E."/>
            <person name="de la Bastide M."/>
            <person name="Spiegel L."/>
            <person name="Nascimento L."/>
            <person name="Zutavern T."/>
            <person name="O'Shaughnessy A."/>
            <person name="Dike S."/>
            <person name="Dedhia N."/>
            <person name="Preston R."/>
            <person name="Balija V."/>
            <person name="McCombie W.R."/>
            <person name="Chow T."/>
            <person name="Chen H."/>
            <person name="Chung M."/>
            <person name="Chen C."/>
            <person name="Shaw J."/>
            <person name="Wu H."/>
            <person name="Hsiao K."/>
            <person name="Chao Y."/>
            <person name="Chu M."/>
            <person name="Cheng C."/>
            <person name="Hour A."/>
            <person name="Lee P."/>
            <person name="Lin S."/>
            <person name="Lin Y."/>
            <person name="Liou J."/>
            <person name="Liu S."/>
            <person name="Hsing Y."/>
            <person name="Raghuvanshi S."/>
            <person name="Mohanty A."/>
            <person name="Bharti A.K."/>
            <person name="Gaur A."/>
            <person name="Gupta V."/>
            <person name="Kumar D."/>
            <person name="Ravi V."/>
            <person name="Vij S."/>
            <person name="Kapur A."/>
            <person name="Khurana P."/>
            <person name="Khurana P."/>
            <person name="Khurana J.P."/>
            <person name="Tyagi A.K."/>
            <person name="Gaikwad K."/>
            <person name="Singh A."/>
            <person name="Dalal V."/>
            <person name="Srivastava S."/>
            <person name="Dixit A."/>
            <person name="Pal A.K."/>
            <person name="Ghazi I.A."/>
            <person name="Yadav M."/>
            <person name="Pandit A."/>
            <person name="Bhargava A."/>
            <person name="Sureshbabu K."/>
            <person name="Batra K."/>
            <person name="Sharma T.R."/>
            <person name="Mohapatra T."/>
            <person name="Singh N.K."/>
            <person name="Messing J."/>
            <person name="Nelson A.B."/>
            <person name="Fuks G."/>
            <person name="Kavchok S."/>
            <person name="Keizer G."/>
            <person name="Linton E."/>
            <person name="Llaca V."/>
            <person name="Song R."/>
            <person name="Tanyolac B."/>
            <person name="Young S."/>
            <person name="Ho-Il K."/>
            <person name="Hahn J.H."/>
            <person name="Sangsakoo G."/>
            <person name="Vanavichit A."/>
            <person name="de Mattos Luiz.A.T."/>
            <person name="Zimmer P.D."/>
            <person name="Malone G."/>
            <person name="Dellagostin O."/>
            <person name="de Oliveira A.C."/>
            <person name="Bevan M."/>
            <person name="Bancroft I."/>
            <person name="Minx P."/>
            <person name="Cordum H."/>
            <person name="Wilson R."/>
            <person name="Cheng Z."/>
            <person name="Jin W."/>
            <person name="Jiang J."/>
            <person name="Leong S.A."/>
            <person name="Iwama H."/>
            <person name="Gojobori T."/>
            <person name="Itoh T."/>
            <person name="Niimura Y."/>
            <person name="Fujii Y."/>
            <person name="Habara T."/>
            <person name="Sakai H."/>
            <person name="Sato Y."/>
            <person name="Wilson G."/>
            <person name="Kumar K."/>
            <person name="McCouch S."/>
            <person name="Juretic N."/>
            <person name="Hoen D."/>
            <person name="Wright S."/>
            <person name="Bruskiewich R."/>
            <person name="Bureau T."/>
            <person name="Miyao A."/>
            <person name="Hirochika H."/>
            <person name="Nishikawa T."/>
            <person name="Kadowaki K."/>
            <person name="Sugiura M."/>
            <person name="Burr B."/>
            <person name="Sasaki T."/>
        </authorList>
    </citation>
    <scope>NUCLEOTIDE SEQUENCE [LARGE SCALE GENOMIC DNA]</scope>
    <source>
        <strain evidence="2">cv. Nipponbare</strain>
    </source>
</reference>
<sequence>MGIDRRSPIGHNPAMVSLGLNDVAGTTNEDEGIDGLLTCMKNEGIDGLLTKNGGTITEDEGIDGFDV</sequence>